<feature type="binding site" evidence="8">
    <location>
        <begin position="229"/>
        <end position="230"/>
    </location>
    <ligand>
        <name>substrate</name>
    </ligand>
</feature>
<feature type="binding site" evidence="8">
    <location>
        <position position="17"/>
    </location>
    <ligand>
        <name>substrate</name>
    </ligand>
</feature>
<keyword evidence="8" id="KW-0963">Cytoplasm</keyword>
<feature type="binding site" evidence="8">
    <location>
        <begin position="80"/>
        <end position="81"/>
    </location>
    <ligand>
        <name>substrate</name>
    </ligand>
</feature>
<sequence length="285" mass="31413">MRLPQKLTFTKMEGIGNDYVYVWFEDLDTPLTDPAPLAIFMSDRNYGVGGDGLVLIGKSKKADFRMRMFNNDGSEGNMCGNASRCVGKFLYEHGHTGKTNITLETKSGIRTLELTLENNKVASVTVDMGRPIVKPADIPMKADGETFINQEILVNGSCIKGTGVSMGNPHFVVTMHDIASLDLPAFGPLFEYHELFPERVNTEFIEVLSRQKVRMRVWERGSGETLACGTGACAVLVACVLNNYTDKKATIELRGGELVIEWAEDGIVYMTGPAREVFSGEIELI</sequence>
<feature type="binding site" evidence="8">
    <location>
        <position position="201"/>
    </location>
    <ligand>
        <name>substrate</name>
    </ligand>
</feature>
<evidence type="ECO:0000313" key="11">
    <source>
        <dbReference type="Proteomes" id="UP001058120"/>
    </source>
</evidence>
<comment type="subunit">
    <text evidence="8">Homodimer.</text>
</comment>
<dbReference type="Proteomes" id="UP001058120">
    <property type="component" value="Chromosome"/>
</dbReference>
<name>A0ABY5Y3X0_9BACT</name>
<evidence type="ECO:0000256" key="9">
    <source>
        <dbReference type="PROSITE-ProRule" id="PRU10125"/>
    </source>
</evidence>
<evidence type="ECO:0000256" key="6">
    <source>
        <dbReference type="ARBA" id="ARBA00023235"/>
    </source>
</evidence>
<keyword evidence="5 8" id="KW-0457">Lysine biosynthesis</keyword>
<dbReference type="Gene3D" id="3.10.310.10">
    <property type="entry name" value="Diaminopimelate Epimerase, Chain A, domain 1"/>
    <property type="match status" value="2"/>
</dbReference>
<reference evidence="10" key="1">
    <citation type="submission" date="2020-12" db="EMBL/GenBank/DDBJ databases">
        <title>Taurinivorans muris gen. nov., sp. nov., fundamental and realized metabolic niche of a ubiquitous sulfidogenic bacterium in the murine intestine.</title>
        <authorList>
            <person name="Ye H."/>
            <person name="Hanson B.T."/>
            <person name="Loy A."/>
        </authorList>
    </citation>
    <scope>NUCLEOTIDE SEQUENCE</scope>
    <source>
        <strain evidence="10">LT0009</strain>
    </source>
</reference>
<comment type="similarity">
    <text evidence="2 8">Belongs to the diaminopimelate epimerase family.</text>
</comment>
<evidence type="ECO:0000256" key="8">
    <source>
        <dbReference type="HAMAP-Rule" id="MF_00197"/>
    </source>
</evidence>
<dbReference type="GO" id="GO:0008837">
    <property type="term" value="F:diaminopimelate epimerase activity"/>
    <property type="evidence" value="ECO:0007669"/>
    <property type="project" value="UniProtKB-EC"/>
</dbReference>
<feature type="active site" evidence="9">
    <location>
        <position position="79"/>
    </location>
</feature>
<feature type="site" description="Could be important to modulate the pK values of the two catalytic cysteine residues" evidence="8">
    <location>
        <position position="170"/>
    </location>
</feature>
<organism evidence="10 11">
    <name type="scientific">Taurinivorans muris</name>
    <dbReference type="NCBI Taxonomy" id="2787751"/>
    <lineage>
        <taxon>Bacteria</taxon>
        <taxon>Pseudomonadati</taxon>
        <taxon>Thermodesulfobacteriota</taxon>
        <taxon>Desulfovibrionia</taxon>
        <taxon>Desulfovibrionales</taxon>
        <taxon>Desulfovibrionaceae</taxon>
        <taxon>Taurinivorans</taxon>
    </lineage>
</organism>
<dbReference type="SUPFAM" id="SSF54506">
    <property type="entry name" value="Diaminopimelate epimerase-like"/>
    <property type="match status" value="2"/>
</dbReference>
<dbReference type="Pfam" id="PF01678">
    <property type="entry name" value="DAP_epimerase"/>
    <property type="match status" value="2"/>
</dbReference>
<feature type="binding site" evidence="8">
    <location>
        <position position="70"/>
    </location>
    <ligand>
        <name>substrate</name>
    </ligand>
</feature>
<dbReference type="EC" id="5.1.1.7" evidence="3 8"/>
<dbReference type="PROSITE" id="PS01326">
    <property type="entry name" value="DAP_EPIMERASE"/>
    <property type="match status" value="1"/>
</dbReference>
<evidence type="ECO:0000313" key="10">
    <source>
        <dbReference type="EMBL" id="UWX06746.1"/>
    </source>
</evidence>
<keyword evidence="4 8" id="KW-0028">Amino-acid biosynthesis</keyword>
<dbReference type="PANTHER" id="PTHR31689">
    <property type="entry name" value="DIAMINOPIMELATE EPIMERASE, CHLOROPLASTIC"/>
    <property type="match status" value="1"/>
</dbReference>
<evidence type="ECO:0000256" key="2">
    <source>
        <dbReference type="ARBA" id="ARBA00010219"/>
    </source>
</evidence>
<comment type="subcellular location">
    <subcellularLocation>
        <location evidence="8">Cytoplasm</location>
    </subcellularLocation>
</comment>
<accession>A0ABY5Y3X0</accession>
<dbReference type="NCBIfam" id="TIGR00652">
    <property type="entry name" value="DapF"/>
    <property type="match status" value="1"/>
</dbReference>
<dbReference type="PANTHER" id="PTHR31689:SF0">
    <property type="entry name" value="DIAMINOPIMELATE EPIMERASE"/>
    <property type="match status" value="1"/>
</dbReference>
<dbReference type="InterPro" id="IPR018510">
    <property type="entry name" value="DAP_epimerase_AS"/>
</dbReference>
<comment type="pathway">
    <text evidence="1 8">Amino-acid biosynthesis; L-lysine biosynthesis via DAP pathway; DL-2,6-diaminopimelate from LL-2,6-diaminopimelate: step 1/1.</text>
</comment>
<gene>
    <name evidence="8" type="primary">dapF</name>
    <name evidence="10" type="ORF">JBF11_06140</name>
</gene>
<protein>
    <recommendedName>
        <fullName evidence="3 8">Diaminopimelate epimerase</fullName>
        <shortName evidence="8">DAP epimerase</shortName>
        <ecNumber evidence="3 8">5.1.1.7</ecNumber>
    </recommendedName>
    <alternativeName>
        <fullName evidence="8">PLP-independent amino acid racemase</fullName>
    </alternativeName>
</protein>
<comment type="caution">
    <text evidence="8">Lacks conserved residue(s) required for the propagation of feature annotation.</text>
</comment>
<evidence type="ECO:0000256" key="4">
    <source>
        <dbReference type="ARBA" id="ARBA00022605"/>
    </source>
</evidence>
<evidence type="ECO:0000256" key="1">
    <source>
        <dbReference type="ARBA" id="ARBA00005196"/>
    </source>
</evidence>
<feature type="active site" description="Proton donor" evidence="8">
    <location>
        <position position="79"/>
    </location>
</feature>
<evidence type="ECO:0000256" key="7">
    <source>
        <dbReference type="ARBA" id="ARBA00051712"/>
    </source>
</evidence>
<feature type="binding site" evidence="8">
    <location>
        <begin position="219"/>
        <end position="220"/>
    </location>
    <ligand>
        <name>substrate</name>
    </ligand>
</feature>
<evidence type="ECO:0000256" key="5">
    <source>
        <dbReference type="ARBA" id="ARBA00023154"/>
    </source>
</evidence>
<dbReference type="HAMAP" id="MF_00197">
    <property type="entry name" value="DAP_epimerase"/>
    <property type="match status" value="1"/>
</dbReference>
<dbReference type="InterPro" id="IPR001653">
    <property type="entry name" value="DAP_epimerase_DapF"/>
</dbReference>
<feature type="active site" description="Proton acceptor" evidence="8">
    <location>
        <position position="228"/>
    </location>
</feature>
<keyword evidence="6 8" id="KW-0413">Isomerase</keyword>
<feature type="site" description="Could be important to modulate the pK values of the two catalytic cysteine residues" evidence="8">
    <location>
        <position position="219"/>
    </location>
</feature>
<feature type="binding site" evidence="8">
    <location>
        <position position="168"/>
    </location>
    <ligand>
        <name>substrate</name>
    </ligand>
</feature>
<comment type="catalytic activity">
    <reaction evidence="7 8">
        <text>(2S,6S)-2,6-diaminopimelate = meso-2,6-diaminopimelate</text>
        <dbReference type="Rhea" id="RHEA:15393"/>
        <dbReference type="ChEBI" id="CHEBI:57609"/>
        <dbReference type="ChEBI" id="CHEBI:57791"/>
        <dbReference type="EC" id="5.1.1.7"/>
    </reaction>
</comment>
<evidence type="ECO:0000256" key="3">
    <source>
        <dbReference type="ARBA" id="ARBA00013080"/>
    </source>
</evidence>
<dbReference type="EMBL" id="CP065938">
    <property type="protein sequence ID" value="UWX06746.1"/>
    <property type="molecule type" value="Genomic_DNA"/>
</dbReference>
<keyword evidence="11" id="KW-1185">Reference proteome</keyword>
<comment type="function">
    <text evidence="8">Catalyzes the stereoinversion of LL-2,6-diaminopimelate (L,L-DAP) to meso-diaminopimelate (meso-DAP), a precursor of L-lysine and an essential component of the bacterial peptidoglycan.</text>
</comment>
<proteinExistence type="inferred from homology"/>